<organism evidence="1 2">
    <name type="scientific">Rosa chinensis</name>
    <name type="common">China rose</name>
    <dbReference type="NCBI Taxonomy" id="74649"/>
    <lineage>
        <taxon>Eukaryota</taxon>
        <taxon>Viridiplantae</taxon>
        <taxon>Streptophyta</taxon>
        <taxon>Embryophyta</taxon>
        <taxon>Tracheophyta</taxon>
        <taxon>Spermatophyta</taxon>
        <taxon>Magnoliopsida</taxon>
        <taxon>eudicotyledons</taxon>
        <taxon>Gunneridae</taxon>
        <taxon>Pentapetalae</taxon>
        <taxon>rosids</taxon>
        <taxon>fabids</taxon>
        <taxon>Rosales</taxon>
        <taxon>Rosaceae</taxon>
        <taxon>Rosoideae</taxon>
        <taxon>Rosoideae incertae sedis</taxon>
        <taxon>Rosa</taxon>
    </lineage>
</organism>
<name>A0A2P6RM12_ROSCH</name>
<dbReference type="EMBL" id="PDCK01000040">
    <property type="protein sequence ID" value="PRQ47474.1"/>
    <property type="molecule type" value="Genomic_DNA"/>
</dbReference>
<dbReference type="Gramene" id="PRQ47474">
    <property type="protein sequence ID" value="PRQ47474"/>
    <property type="gene ID" value="RchiOBHm_Chr2g0100061"/>
</dbReference>
<dbReference type="Proteomes" id="UP000238479">
    <property type="component" value="Chromosome 2"/>
</dbReference>
<keyword evidence="2" id="KW-1185">Reference proteome</keyword>
<evidence type="ECO:0000313" key="1">
    <source>
        <dbReference type="EMBL" id="PRQ47474.1"/>
    </source>
</evidence>
<comment type="caution">
    <text evidence="1">The sequence shown here is derived from an EMBL/GenBank/DDBJ whole genome shotgun (WGS) entry which is preliminary data.</text>
</comment>
<accession>A0A2P6RM12</accession>
<evidence type="ECO:0000313" key="2">
    <source>
        <dbReference type="Proteomes" id="UP000238479"/>
    </source>
</evidence>
<protein>
    <submittedName>
        <fullName evidence="1">Uncharacterized protein</fullName>
    </submittedName>
</protein>
<reference evidence="1 2" key="1">
    <citation type="journal article" date="2018" name="Nat. Genet.">
        <title>The Rosa genome provides new insights in the design of modern roses.</title>
        <authorList>
            <person name="Bendahmane M."/>
        </authorList>
    </citation>
    <scope>NUCLEOTIDE SEQUENCE [LARGE SCALE GENOMIC DNA]</scope>
    <source>
        <strain evidence="2">cv. Old Blush</strain>
    </source>
</reference>
<sequence>MSKNHFHAFPMPFGSGRLHNAKVRTDHNSALQLPKSAPKSSSLSLWKSRRDVKIIDHLIWPLVPPNPSPPTIAVHNYLQAHKCLGFLWV</sequence>
<gene>
    <name evidence="1" type="ORF">RchiOBHm_Chr2g0100061</name>
</gene>
<proteinExistence type="predicted"/>
<dbReference type="AlphaFoldDB" id="A0A2P6RM12"/>